<dbReference type="KEGG" id="rca:Rcas_0550"/>
<dbReference type="InterPro" id="IPR051932">
    <property type="entry name" value="Bact_StressResp_Reg"/>
</dbReference>
<feature type="domain" description="STAS" evidence="3">
    <location>
        <begin position="248"/>
        <end position="358"/>
    </location>
</feature>
<dbReference type="PANTHER" id="PTHR33745">
    <property type="entry name" value="RSBT ANTAGONIST PROTEIN RSBS-RELATED"/>
    <property type="match status" value="1"/>
</dbReference>
<dbReference type="RefSeq" id="WP_012119111.1">
    <property type="nucleotide sequence ID" value="NC_009767.1"/>
</dbReference>
<feature type="transmembrane region" description="Helical" evidence="2">
    <location>
        <begin position="124"/>
        <end position="144"/>
    </location>
</feature>
<dbReference type="InterPro" id="IPR002645">
    <property type="entry name" value="STAS_dom"/>
</dbReference>
<dbReference type="Gene3D" id="3.30.750.24">
    <property type="entry name" value="STAS domain"/>
    <property type="match status" value="1"/>
</dbReference>
<accession>A7NGT3</accession>
<dbReference type="Proteomes" id="UP000000263">
    <property type="component" value="Chromosome"/>
</dbReference>
<feature type="transmembrane region" description="Helical" evidence="2">
    <location>
        <begin position="102"/>
        <end position="119"/>
    </location>
</feature>
<keyword evidence="2" id="KW-0472">Membrane</keyword>
<dbReference type="AlphaFoldDB" id="A7NGT3"/>
<dbReference type="OrthoDB" id="153847at2"/>
<keyword evidence="2" id="KW-0812">Transmembrane</keyword>
<feature type="transmembrane region" description="Helical" evidence="2">
    <location>
        <begin position="51"/>
        <end position="69"/>
    </location>
</feature>
<evidence type="ECO:0000313" key="5">
    <source>
        <dbReference type="Proteomes" id="UP000000263"/>
    </source>
</evidence>
<dbReference type="CDD" id="cd07041">
    <property type="entry name" value="STAS_RsbR_RsbS_like"/>
    <property type="match status" value="1"/>
</dbReference>
<dbReference type="PROSITE" id="PS50801">
    <property type="entry name" value="STAS"/>
    <property type="match status" value="1"/>
</dbReference>
<sequence length="372" mass="39760">MRSWINTLMTTRATDPDVQRRALIVMQLIIMMLVANVLFAILAIVSPDGGSVLIPVASSALFIGAYALAQRGYASVAAWIVVGAFLSGALFAVANLDSERSVNVGYFLTALIVIASLSLTPPQLWLVTGGVTGGFLLTLITAHPDLWNLPNARHNVLNSSVLLVVVGLVSYIGARIAQRTIRDAQQARQMAEQAQHELARANADLEERIAERTSELSRTLAAQQALTDELRRSLAAQQELSQLILDLSLPVIPVRDGTVVVPLSGTIDSARAAKLTESVLKTIEQRNVDTVILDITGVPIVDTQVAQALVRTASAARLMGAETILVGIRPEVAQTLIGLGIHLGLRTAATLQEGLDLSVRYVNGALRSRHAV</sequence>
<reference evidence="4 5" key="1">
    <citation type="submission" date="2007-08" db="EMBL/GenBank/DDBJ databases">
        <title>Complete sequence of Roseiflexus castenholzii DSM 13941.</title>
        <authorList>
            <consortium name="US DOE Joint Genome Institute"/>
            <person name="Copeland A."/>
            <person name="Lucas S."/>
            <person name="Lapidus A."/>
            <person name="Barry K."/>
            <person name="Glavina del Rio T."/>
            <person name="Dalin E."/>
            <person name="Tice H."/>
            <person name="Pitluck S."/>
            <person name="Thompson L.S."/>
            <person name="Brettin T."/>
            <person name="Bruce D."/>
            <person name="Detter J.C."/>
            <person name="Han C."/>
            <person name="Tapia R."/>
            <person name="Schmutz J."/>
            <person name="Larimer F."/>
            <person name="Land M."/>
            <person name="Hauser L."/>
            <person name="Kyrpides N."/>
            <person name="Mikhailova N."/>
            <person name="Bryant D.A."/>
            <person name="Hanada S."/>
            <person name="Tsukatani Y."/>
            <person name="Richardson P."/>
        </authorList>
    </citation>
    <scope>NUCLEOTIDE SEQUENCE [LARGE SCALE GENOMIC DNA]</scope>
    <source>
        <strain evidence="5">DSM 13941 / HLO8</strain>
    </source>
</reference>
<dbReference type="STRING" id="383372.Rcas_0550"/>
<evidence type="ECO:0000259" key="3">
    <source>
        <dbReference type="PROSITE" id="PS50801"/>
    </source>
</evidence>
<dbReference type="PANTHER" id="PTHR33745:SF1">
    <property type="entry name" value="RSBT ANTAGONIST PROTEIN RSBS"/>
    <property type="match status" value="1"/>
</dbReference>
<dbReference type="InterPro" id="IPR036513">
    <property type="entry name" value="STAS_dom_sf"/>
</dbReference>
<protein>
    <submittedName>
        <fullName evidence="4">Anti-sigma-factor antagonist</fullName>
    </submittedName>
</protein>
<dbReference type="HOGENOM" id="CLU_061564_0_0_0"/>
<feature type="transmembrane region" description="Helical" evidence="2">
    <location>
        <begin position="156"/>
        <end position="174"/>
    </location>
</feature>
<keyword evidence="2" id="KW-1133">Transmembrane helix</keyword>
<evidence type="ECO:0000313" key="4">
    <source>
        <dbReference type="EMBL" id="ABU56680.1"/>
    </source>
</evidence>
<dbReference type="eggNOG" id="COG1366">
    <property type="taxonomic scope" value="Bacteria"/>
</dbReference>
<proteinExistence type="predicted"/>
<evidence type="ECO:0000256" key="1">
    <source>
        <dbReference type="SAM" id="Coils"/>
    </source>
</evidence>
<keyword evidence="1" id="KW-0175">Coiled coil</keyword>
<feature type="transmembrane region" description="Helical" evidence="2">
    <location>
        <begin position="76"/>
        <end position="96"/>
    </location>
</feature>
<dbReference type="SUPFAM" id="SSF52091">
    <property type="entry name" value="SpoIIaa-like"/>
    <property type="match status" value="1"/>
</dbReference>
<name>A7NGT3_ROSCS</name>
<feature type="coiled-coil region" evidence="1">
    <location>
        <begin position="174"/>
        <end position="211"/>
    </location>
</feature>
<organism evidence="4 5">
    <name type="scientific">Roseiflexus castenholzii (strain DSM 13941 / HLO8)</name>
    <dbReference type="NCBI Taxonomy" id="383372"/>
    <lineage>
        <taxon>Bacteria</taxon>
        <taxon>Bacillati</taxon>
        <taxon>Chloroflexota</taxon>
        <taxon>Chloroflexia</taxon>
        <taxon>Chloroflexales</taxon>
        <taxon>Roseiflexineae</taxon>
        <taxon>Roseiflexaceae</taxon>
        <taxon>Roseiflexus</taxon>
    </lineage>
</organism>
<dbReference type="EMBL" id="CP000804">
    <property type="protein sequence ID" value="ABU56680.1"/>
    <property type="molecule type" value="Genomic_DNA"/>
</dbReference>
<dbReference type="Pfam" id="PF01740">
    <property type="entry name" value="STAS"/>
    <property type="match status" value="1"/>
</dbReference>
<gene>
    <name evidence="4" type="ordered locus">Rcas_0550</name>
</gene>
<dbReference type="eggNOG" id="COG4191">
    <property type="taxonomic scope" value="Bacteria"/>
</dbReference>
<evidence type="ECO:0000256" key="2">
    <source>
        <dbReference type="SAM" id="Phobius"/>
    </source>
</evidence>
<keyword evidence="5" id="KW-1185">Reference proteome</keyword>
<feature type="transmembrane region" description="Helical" evidence="2">
    <location>
        <begin position="21"/>
        <end position="45"/>
    </location>
</feature>